<feature type="compositionally biased region" description="Gly residues" evidence="6">
    <location>
        <begin position="1"/>
        <end position="14"/>
    </location>
</feature>
<evidence type="ECO:0000259" key="7">
    <source>
        <dbReference type="PROSITE" id="PS50994"/>
    </source>
</evidence>
<dbReference type="GO" id="GO:0003341">
    <property type="term" value="P:cilium movement"/>
    <property type="evidence" value="ECO:0007669"/>
    <property type="project" value="TreeGrafter"/>
</dbReference>
<dbReference type="FunFam" id="3.30.420.10:FF:000063">
    <property type="entry name" value="Retrovirus-related Pol polyprotein from transposon 297-like Protein"/>
    <property type="match status" value="1"/>
</dbReference>
<dbReference type="InterPro" id="IPR053879">
    <property type="entry name" value="HYDIN_VesB_CFA65-like_Ig"/>
</dbReference>
<feature type="compositionally biased region" description="Low complexity" evidence="6">
    <location>
        <begin position="2098"/>
        <end position="2115"/>
    </location>
</feature>
<reference evidence="8 9" key="1">
    <citation type="submission" date="2019-07" db="EMBL/GenBank/DDBJ databases">
        <title>Draft genome assembly of a fouling barnacle, Amphibalanus amphitrite (Darwin, 1854): The first reference genome for Thecostraca.</title>
        <authorList>
            <person name="Kim W."/>
        </authorList>
    </citation>
    <scope>NUCLEOTIDE SEQUENCE [LARGE SCALE GENOMIC DNA]</scope>
    <source>
        <strain evidence="8">SNU_AA5</strain>
        <tissue evidence="8">Soma without cirri and trophi</tissue>
    </source>
</reference>
<dbReference type="InterPro" id="IPR001584">
    <property type="entry name" value="Integrase_cat-core"/>
</dbReference>
<comment type="subcellular location">
    <subcellularLocation>
        <location evidence="1">Cell projection</location>
        <location evidence="1">Cilium</location>
    </subcellularLocation>
    <subcellularLocation>
        <location evidence="2">Cytoplasm</location>
    </subcellularLocation>
</comment>
<accession>A0A6A4W305</accession>
<dbReference type="Gene3D" id="3.30.70.270">
    <property type="match status" value="1"/>
</dbReference>
<evidence type="ECO:0000256" key="6">
    <source>
        <dbReference type="SAM" id="MobiDB-lite"/>
    </source>
</evidence>
<evidence type="ECO:0000256" key="5">
    <source>
        <dbReference type="ARBA" id="ARBA00023273"/>
    </source>
</evidence>
<feature type="compositionally biased region" description="Low complexity" evidence="6">
    <location>
        <begin position="2126"/>
        <end position="2153"/>
    </location>
</feature>
<feature type="region of interest" description="Disordered" evidence="6">
    <location>
        <begin position="1861"/>
        <end position="1882"/>
    </location>
</feature>
<dbReference type="Pfam" id="PF17921">
    <property type="entry name" value="Integrase_H2C2"/>
    <property type="match status" value="1"/>
</dbReference>
<keyword evidence="9" id="KW-1185">Reference proteome</keyword>
<feature type="compositionally biased region" description="Acidic residues" evidence="6">
    <location>
        <begin position="2194"/>
        <end position="2217"/>
    </location>
</feature>
<keyword evidence="4" id="KW-0969">Cilium</keyword>
<dbReference type="InterPro" id="IPR043502">
    <property type="entry name" value="DNA/RNA_pol_sf"/>
</dbReference>
<dbReference type="EMBL" id="VIIS01001273">
    <property type="protein sequence ID" value="KAF0300293.1"/>
    <property type="molecule type" value="Genomic_DNA"/>
</dbReference>
<feature type="region of interest" description="Disordered" evidence="6">
    <location>
        <begin position="1462"/>
        <end position="1481"/>
    </location>
</feature>
<feature type="domain" description="Integrase catalytic" evidence="7">
    <location>
        <begin position="1697"/>
        <end position="1853"/>
    </location>
</feature>
<dbReference type="Pfam" id="PF22544">
    <property type="entry name" value="HYDIN_VesB_CFA65-like_Ig"/>
    <property type="match status" value="2"/>
</dbReference>
<dbReference type="InterPro" id="IPR036397">
    <property type="entry name" value="RNaseH_sf"/>
</dbReference>
<protein>
    <submittedName>
        <fullName evidence="8">Hydrocephalus-inducing</fullName>
    </submittedName>
</protein>
<dbReference type="InterPro" id="IPR013783">
    <property type="entry name" value="Ig-like_fold"/>
</dbReference>
<dbReference type="GO" id="GO:0071897">
    <property type="term" value="P:DNA biosynthetic process"/>
    <property type="evidence" value="ECO:0007669"/>
    <property type="project" value="UniProtKB-ARBA"/>
</dbReference>
<comment type="caution">
    <text evidence="8">The sequence shown here is derived from an EMBL/GenBank/DDBJ whole genome shotgun (WGS) entry which is preliminary data.</text>
</comment>
<dbReference type="InterPro" id="IPR041588">
    <property type="entry name" value="Integrase_H2C2"/>
</dbReference>
<feature type="compositionally biased region" description="Acidic residues" evidence="6">
    <location>
        <begin position="1465"/>
        <end position="1477"/>
    </location>
</feature>
<dbReference type="Proteomes" id="UP000440578">
    <property type="component" value="Unassembled WGS sequence"/>
</dbReference>
<feature type="compositionally biased region" description="Low complexity" evidence="6">
    <location>
        <begin position="2645"/>
        <end position="2655"/>
    </location>
</feature>
<feature type="compositionally biased region" description="Pro residues" evidence="6">
    <location>
        <begin position="2625"/>
        <end position="2644"/>
    </location>
</feature>
<dbReference type="Gene3D" id="3.30.420.10">
    <property type="entry name" value="Ribonuclease H-like superfamily/Ribonuclease H"/>
    <property type="match status" value="1"/>
</dbReference>
<feature type="region of interest" description="Disordered" evidence="6">
    <location>
        <begin position="1"/>
        <end position="22"/>
    </location>
</feature>
<dbReference type="InterPro" id="IPR012337">
    <property type="entry name" value="RNaseH-like_sf"/>
</dbReference>
<dbReference type="PANTHER" id="PTHR23053">
    <property type="entry name" value="DLEC1 DELETED IN LUNG AND ESOPHAGEAL CANCER 1"/>
    <property type="match status" value="1"/>
</dbReference>
<proteinExistence type="predicted"/>
<dbReference type="GO" id="GO:0005930">
    <property type="term" value="C:axoneme"/>
    <property type="evidence" value="ECO:0007669"/>
    <property type="project" value="TreeGrafter"/>
</dbReference>
<keyword evidence="5" id="KW-0966">Cell projection</keyword>
<feature type="compositionally biased region" description="Low complexity" evidence="6">
    <location>
        <begin position="2180"/>
        <end position="2193"/>
    </location>
</feature>
<dbReference type="OrthoDB" id="442692at2759"/>
<name>A0A6A4W305_AMPAM</name>
<dbReference type="PROSITE" id="PS50994">
    <property type="entry name" value="INTEGRASE"/>
    <property type="match status" value="1"/>
</dbReference>
<organism evidence="8 9">
    <name type="scientific">Amphibalanus amphitrite</name>
    <name type="common">Striped barnacle</name>
    <name type="synonym">Balanus amphitrite</name>
    <dbReference type="NCBI Taxonomy" id="1232801"/>
    <lineage>
        <taxon>Eukaryota</taxon>
        <taxon>Metazoa</taxon>
        <taxon>Ecdysozoa</taxon>
        <taxon>Arthropoda</taxon>
        <taxon>Crustacea</taxon>
        <taxon>Multicrustacea</taxon>
        <taxon>Cirripedia</taxon>
        <taxon>Thoracica</taxon>
        <taxon>Thoracicalcarea</taxon>
        <taxon>Balanomorpha</taxon>
        <taxon>Balanoidea</taxon>
        <taxon>Balanidae</taxon>
        <taxon>Amphibalaninae</taxon>
        <taxon>Amphibalanus</taxon>
    </lineage>
</organism>
<dbReference type="SUPFAM" id="SSF56672">
    <property type="entry name" value="DNA/RNA polymerases"/>
    <property type="match status" value="1"/>
</dbReference>
<dbReference type="PANTHER" id="PTHR23053:SF0">
    <property type="entry name" value="HYDROCEPHALUS-INDUCING PROTEIN HOMOLOG"/>
    <property type="match status" value="1"/>
</dbReference>
<sequence>MAEGGGGAMSGMGDGPPLSVRTEVRPQPAIKTDMMRPSQYKREMCMTTAERHRAYSDKRELDRLYAGHRPYKAFTVIPHRVVFQKFSRCDTQEQQVIFRNDDCIPHLLRVMPSMSPYISVALVSAQGGKLAPGMFVAYRVTFRPEEQCDYYYELQCTSDQVTFSVPIMAIGPRAILDFPDRIVFQNHPVHAETSKLLSVKNVGQKEAKFSLNVAKPFSVEPRCGTLPAGDVAQIAIHFFPTDIGQHCEHALLTYDNGEKVVIEVHGTGVEVDVGLSSYTIRMDTTFIGLTSRKTFRLYNKSATPATFVWRRRETAQRPRLHSSSAPAGERTAPADPSLVASLSAGASVQLPPGRQPAQPGHQEEAFEHPIFSIEPLRGEVWPDSAVDITAIFQPDSEGDTDCIAYCQVTGRAVRLPLHVSGRGRGADVQLSLDSLDIGAVFKNSVFNYEVVAVNRGDIPATLQPLPARSAWARHITFRPQSLQLHPKDHGTLVLTLDAQILGQLDERFSVQVSGAGRPLSLHLRGRVIPPTLEFDCALLDFGAVPFGFRKVLRCRLKNTSLVPVEFSLSVPDDGTEPAIRQEKLAAHLYQVVKKGLSSTPREFTLKPNKGVLQPQSSISIKVELVPNTARRIATRLRVDIDGVREALYSVPLCADCVAADVQLRAPDVVLGRHFKGRSADGAVTLVNRSPIAARYFLLPQETMEFPGVTYRCAEPTGVIEPRSTATVPFTVKLEALGNLAVPIRLVVFGRPEPLQVLARVVSQGPVIDLQPPSLDWGLVPVLTPHHKAVTISNQAPVPADVTAVMRSGSYWSIEPAQATVGPEQTLSLRLTAVLDDPLRFYDVLVISVQDSGTWEIPVAAQGRGSSILFEPPLKAVVDLGPVFCKSPMTKVFSATNKGRRYHQLVWSNDGVVEQSATSLATLAARASTVKLGKRMPGQVPVFRVSPRRVDMYPGETQTFTLEAYCESVGWRREEVSCTAMIGSSSGKTVLKRLVVAAEFIRPVIEFSRREIKFERKRIPGVEFSEQMAESLTLTNNSPLALTTHIRTQYPFLLRNLHGGLSAEIDYELGVHLSVTLEVLFDPDYETGLTSRYVRDKLVITYEEHPHCDEVVLIGTVSFPNLVVSDKTVDFGCILNDMESFRKIKITNCSKVPVQYHWYFVNNETELDWLPEKATVDSAASEAERAEPAATPPATDCVLHETRVDRLITQNVDSIPVECAIATKEERLQSLRQRRQSRYVTPPPPIDRTTAAEKLEAQWKKEAAVNEILDIYPLRGKLQPGDNTSVVFKFYGHGSVRFSARAVCAVLGGPQYPVTVTGQASSIHYRLEQHLVDCGGHVSAADTPGPPSEGGSEGGWAGWSGLSACGSDPGTSTAGSVRTLLWGGAARPAAGCPCSLCLWARREAALRCPVRVHTGQLPPVGVPPSPLPVGGGRGYGGGRADPWRASTAARLALIYRAAVGRCGGDSTDESDGDSDGEPQDEKGLRAFLGATGYHARFMPRYSDLVEPLRAALRADKFEWSPALSSAVQRYVRSERNTVADGLSRLPVAETWWPDDDDLQIAALTVAAAISEEELSDASAADECLSVVRGYVSGQWPRQRDVDPRAAGFFQVRDELSVHGQLLLRGDRLVVPAALRERVLTNAHAGHQGVVRTKQRLRERFWWPRLDRQVRDLLKSCEVCSQHDGHVRRERPPLQPIPLPDGPWQRLMVDVIGPMRGPSSERYGIVLVDMYSRWPEVALCQDATADSICQFLETVFAREGVPLELLSDNGPAFRSGRLAEFLGRMGVKQTFSSPYSPQTNGMVERLNRTVKEAIQSARLAREPRSTFVRKFLGEYRVTVHPATGVSPFVLMRGREARTILDVTPSDVTPSGRAAEDRAVRQHHQSYQETYRARYDRTATAAPRWEAGDWVRVRKPGTGRVEGQRSVQLYCQFLETGTTLFNTGRVEFPWRLRYQPEQGRLQVSPTEGTLPAGAAQRIAIHFLPMIPEYFERQIELEVAHFPPEVITVLGHGAYPAVMLDLPLQYEDICELTFLEAVQNIAAVMEQERTEPSEQSSSSSERMLCVKNAAGSAAPEHADAPTTVLFDQQQSQQPGQGPPPAGGQQPAADRPAVAADPSDQPAPPQPGSVAALDPAAGAAGETAPPDAAAAPPELPAADLSTAGSPRSAIAGEPLSPFPAPADPAPATDPAEEAALPELDPEEQEEEEQGAGGEEQEADQETESPVSSSWSVITHEDPAMVDAALIDLEVERLMTVNFIRNHPTTASFLRGGTSRRNAVCMDLLKYHLDFGLVLLGSDLHRAITVTNISQLPVSLSLITAVPAALADDELRVSLEDEVGALQPGDSTFIHLRLRPSSLEGPVETMQRMIYLEVKFGLFIPILLKATVTAPIAELDEGELGFGTVYVGQCKVCQLKVHNNGILPAAWSLVARPPDRPAALPFSSGERPRRRPAAVAQPPVFAFEPSGGLLQPDQWAVINVIFAPAKSLDFSTTELAFEPIVPYNEGGRMEVTIFNKHPIPLEIFSIEFDRQYLEEEHVLRTLTTYDEFDQLIVPPRRPGEPLWPEVRAFYTELVHRAAQPGRPADESAAASSHVSLDVALPGAGRSRSQLALRTPDLHSAGGGGGGGGGGPAPPVPAAPSLLPLPAPQPALQPGQAPGLPAIAVSPSPSRQLAGPGPEPPVGCGSGSDAALHSWPGWAGVLDQPAMWTLPAQEQFIRGMFT</sequence>
<dbReference type="GO" id="GO:1904158">
    <property type="term" value="P:axonemal central apparatus assembly"/>
    <property type="evidence" value="ECO:0007669"/>
    <property type="project" value="TreeGrafter"/>
</dbReference>
<dbReference type="GO" id="GO:0015074">
    <property type="term" value="P:DNA integration"/>
    <property type="evidence" value="ECO:0007669"/>
    <property type="project" value="InterPro"/>
</dbReference>
<dbReference type="SUPFAM" id="SSF53098">
    <property type="entry name" value="Ribonuclease H-like"/>
    <property type="match status" value="1"/>
</dbReference>
<dbReference type="InterPro" id="IPR033305">
    <property type="entry name" value="Hydin-like"/>
</dbReference>
<feature type="region of interest" description="Disordered" evidence="6">
    <location>
        <begin position="309"/>
        <end position="335"/>
    </location>
</feature>
<keyword evidence="3" id="KW-0963">Cytoplasm</keyword>
<dbReference type="InterPro" id="IPR043128">
    <property type="entry name" value="Rev_trsase/Diguanyl_cyclase"/>
</dbReference>
<dbReference type="FunFam" id="1.10.340.70:FF:000003">
    <property type="entry name" value="Protein CBG25708"/>
    <property type="match status" value="1"/>
</dbReference>
<feature type="region of interest" description="Disordered" evidence="6">
    <location>
        <begin position="2083"/>
        <end position="2228"/>
    </location>
</feature>
<dbReference type="GO" id="GO:0003676">
    <property type="term" value="F:nucleic acid binding"/>
    <property type="evidence" value="ECO:0007669"/>
    <property type="project" value="InterPro"/>
</dbReference>
<evidence type="ECO:0000313" key="8">
    <source>
        <dbReference type="EMBL" id="KAF0300293.1"/>
    </source>
</evidence>
<evidence type="ECO:0000256" key="4">
    <source>
        <dbReference type="ARBA" id="ARBA00023069"/>
    </source>
</evidence>
<evidence type="ECO:0000256" key="3">
    <source>
        <dbReference type="ARBA" id="ARBA00022490"/>
    </source>
</evidence>
<dbReference type="Gene3D" id="1.10.340.70">
    <property type="match status" value="1"/>
</dbReference>
<evidence type="ECO:0000313" key="9">
    <source>
        <dbReference type="Proteomes" id="UP000440578"/>
    </source>
</evidence>
<dbReference type="Pfam" id="PF00665">
    <property type="entry name" value="rve"/>
    <property type="match status" value="1"/>
</dbReference>
<dbReference type="GO" id="GO:0042575">
    <property type="term" value="C:DNA polymerase complex"/>
    <property type="evidence" value="ECO:0007669"/>
    <property type="project" value="UniProtKB-ARBA"/>
</dbReference>
<evidence type="ECO:0000256" key="1">
    <source>
        <dbReference type="ARBA" id="ARBA00004138"/>
    </source>
</evidence>
<gene>
    <name evidence="8" type="primary">HYDIN_4</name>
    <name evidence="8" type="ORF">FJT64_027131</name>
</gene>
<feature type="compositionally biased region" description="Gly residues" evidence="6">
    <location>
        <begin position="2614"/>
        <end position="2624"/>
    </location>
</feature>
<feature type="region of interest" description="Disordered" evidence="6">
    <location>
        <begin position="2609"/>
        <end position="2682"/>
    </location>
</feature>
<dbReference type="Gene3D" id="2.60.40.10">
    <property type="entry name" value="Immunoglobulins"/>
    <property type="match status" value="10"/>
</dbReference>
<evidence type="ECO:0000256" key="2">
    <source>
        <dbReference type="ARBA" id="ARBA00004496"/>
    </source>
</evidence>